<dbReference type="EMBL" id="SNVI01000001">
    <property type="protein sequence ID" value="TFE43602.1"/>
    <property type="molecule type" value="Genomic_DNA"/>
</dbReference>
<name>A0A4Y8N1Q1_9BURK</name>
<proteinExistence type="predicted"/>
<organism evidence="1 2">
    <name type="scientific">Paraburkholderia dipogonis</name>
    <dbReference type="NCBI Taxonomy" id="1211383"/>
    <lineage>
        <taxon>Bacteria</taxon>
        <taxon>Pseudomonadati</taxon>
        <taxon>Pseudomonadota</taxon>
        <taxon>Betaproteobacteria</taxon>
        <taxon>Burkholderiales</taxon>
        <taxon>Burkholderiaceae</taxon>
        <taxon>Paraburkholderia</taxon>
    </lineage>
</organism>
<dbReference type="Proteomes" id="UP000297385">
    <property type="component" value="Unassembled WGS sequence"/>
</dbReference>
<dbReference type="AlphaFoldDB" id="A0A4Y8N1Q1"/>
<dbReference type="RefSeq" id="WP_134455551.1">
    <property type="nucleotide sequence ID" value="NZ_JBHMFL010000042.1"/>
</dbReference>
<sequence>MSEKTSASPEVTAVPATVIGNFSITLPAPNQAQLSASGYLLDGEDKDSLDARMDLVRESLQRQQRMLEIPVIEAHIEQYSKARDDIAKAYADLLERSNAKAAGKAGAKSLTSQEQANLKTYPAQLDGIERELLKATQKIADARAGV</sequence>
<reference evidence="1 2" key="1">
    <citation type="submission" date="2019-03" db="EMBL/GenBank/DDBJ databases">
        <title>Complete Genome Sequence of Paraburkholderia dipogonis ICMP 19430T, a Nitrogen-fixing Symbiont of the South African Invasive Legume Dipogon lignosus in New Zealand.</title>
        <authorList>
            <person name="De Meyer S.E."/>
        </authorList>
    </citation>
    <scope>NUCLEOTIDE SEQUENCE [LARGE SCALE GENOMIC DNA]</scope>
    <source>
        <strain evidence="1 2">ICMP 19430</strain>
    </source>
</reference>
<evidence type="ECO:0000313" key="2">
    <source>
        <dbReference type="Proteomes" id="UP000297385"/>
    </source>
</evidence>
<accession>A0A4Y8N1Q1</accession>
<dbReference type="GeneID" id="97307219"/>
<comment type="caution">
    <text evidence="1">The sequence shown here is derived from an EMBL/GenBank/DDBJ whole genome shotgun (WGS) entry which is preliminary data.</text>
</comment>
<gene>
    <name evidence="1" type="ORF">E2553_00255</name>
</gene>
<protein>
    <submittedName>
        <fullName evidence="1">Uncharacterized protein</fullName>
    </submittedName>
</protein>
<evidence type="ECO:0000313" key="1">
    <source>
        <dbReference type="EMBL" id="TFE43602.1"/>
    </source>
</evidence>